<protein>
    <submittedName>
        <fullName evidence="1">Uncharacterized protein</fullName>
    </submittedName>
</protein>
<evidence type="ECO:0000313" key="2">
    <source>
        <dbReference type="Proteomes" id="UP001166286"/>
    </source>
</evidence>
<reference evidence="1" key="1">
    <citation type="submission" date="2023-03" db="EMBL/GenBank/DDBJ databases">
        <title>Complete genome of Cladonia borealis.</title>
        <authorList>
            <person name="Park H."/>
        </authorList>
    </citation>
    <scope>NUCLEOTIDE SEQUENCE</scope>
    <source>
        <strain evidence="1">ANT050790</strain>
    </source>
</reference>
<evidence type="ECO:0000313" key="1">
    <source>
        <dbReference type="EMBL" id="KAK0507671.1"/>
    </source>
</evidence>
<comment type="caution">
    <text evidence="1">The sequence shown here is derived from an EMBL/GenBank/DDBJ whole genome shotgun (WGS) entry which is preliminary data.</text>
</comment>
<accession>A0AA39U4K4</accession>
<dbReference type="EMBL" id="JAFEKC020000022">
    <property type="protein sequence ID" value="KAK0507671.1"/>
    <property type="molecule type" value="Genomic_DNA"/>
</dbReference>
<proteinExistence type="predicted"/>
<organism evidence="1 2">
    <name type="scientific">Cladonia borealis</name>
    <dbReference type="NCBI Taxonomy" id="184061"/>
    <lineage>
        <taxon>Eukaryota</taxon>
        <taxon>Fungi</taxon>
        <taxon>Dikarya</taxon>
        <taxon>Ascomycota</taxon>
        <taxon>Pezizomycotina</taxon>
        <taxon>Lecanoromycetes</taxon>
        <taxon>OSLEUM clade</taxon>
        <taxon>Lecanoromycetidae</taxon>
        <taxon>Lecanorales</taxon>
        <taxon>Lecanorineae</taxon>
        <taxon>Cladoniaceae</taxon>
        <taxon>Cladonia</taxon>
    </lineage>
</organism>
<gene>
    <name evidence="1" type="ORF">JMJ35_009560</name>
</gene>
<keyword evidence="2" id="KW-1185">Reference proteome</keyword>
<dbReference type="Proteomes" id="UP001166286">
    <property type="component" value="Unassembled WGS sequence"/>
</dbReference>
<dbReference type="AlphaFoldDB" id="A0AA39U4K4"/>
<sequence>MTLVWGVSNGLQQLQLGFNELASALVVGKIVGTAFTRHNDAEVFSILEKSYEVRFKAIPEWMQSFQFSRAGVIHGQGMRRLNCTSMMDNIDVESLQGFASIVVLCCRFVMSTNVIVGILEDFLGFGHEAIYPGKLGDPGTRLSLPVKALLANFVRATIDSDGKSQQATNAVKWMADLANEVGVSARLKIDERRAHEYNRHLIAKLMGEPKRSDGAEDGLPRKAFQRVEHTLSMATATIALAAAANGADVSVQCITLKGIKTIPQHASSSKFVLRLWLRQPPLEISNFLSYAEAKKRGEDGKLGAQDGIYSTIIFGGNMEIALNVGQAIGYGDQDHSGLDNIRIKQRLYDLWMKGVRKGNCLKWEVEEAPLKRRRESEPLPQPRIRLMDHENIISIPPEADCLIDVLNTLDERLNPLARAIATIIHDVYHYSDYSRDQSGHFAKAMELVSIAISVGLLQAWTFAPAKDIDLYALQQGAIRRNGALREFLPVACTEGFSHQSLLWAAATLWGGASAESQGGVVVGDRVMGIVAPHCTIILEILRDPISFARSRMSGPMLVLLRGSMPLLPRSARSGFVLAADVAHIPRAPFDCGQASKAMDLSNLPRSLAGDGPLNPENELVITIEPNIESGSSASVFCGWFAGDLNFEIDPLVAFNNLIRKPRSRELTRDPQTMNRAVMSSIDLLDITQFQLANGFAIFNTHSDPVWLLVAAGCAEDGSAIVLEGSFDDARHMISRCFEGKILLWFEA</sequence>
<name>A0AA39U4K4_9LECA</name>